<dbReference type="OrthoDB" id="5376140at2759"/>
<dbReference type="AlphaFoldDB" id="A0A6C1DR01"/>
<dbReference type="Pfam" id="PF05346">
    <property type="entry name" value="DUF747"/>
    <property type="match status" value="1"/>
</dbReference>
<comment type="similarity">
    <text evidence="2">Belongs to the TAPT1 family.</text>
</comment>
<dbReference type="GO" id="GO:0005789">
    <property type="term" value="C:endoplasmic reticulum membrane"/>
    <property type="evidence" value="ECO:0007669"/>
    <property type="project" value="TreeGrafter"/>
</dbReference>
<keyword evidence="4 6" id="KW-1133">Transmembrane helix</keyword>
<organism evidence="7 8">
    <name type="scientific">Saccharomyces pastorianus</name>
    <name type="common">Lager yeast</name>
    <name type="synonym">Saccharomyces cerevisiae x Saccharomyces eubayanus</name>
    <dbReference type="NCBI Taxonomy" id="27292"/>
    <lineage>
        <taxon>Eukaryota</taxon>
        <taxon>Fungi</taxon>
        <taxon>Dikarya</taxon>
        <taxon>Ascomycota</taxon>
        <taxon>Saccharomycotina</taxon>
        <taxon>Saccharomycetes</taxon>
        <taxon>Saccharomycetales</taxon>
        <taxon>Saccharomycetaceae</taxon>
        <taxon>Saccharomyces</taxon>
    </lineage>
</organism>
<accession>A0A6C1DR01</accession>
<keyword evidence="3 6" id="KW-0812">Transmembrane</keyword>
<evidence type="ECO:0000256" key="3">
    <source>
        <dbReference type="ARBA" id="ARBA00022692"/>
    </source>
</evidence>
<name>A0A6C1DR01_SACPS</name>
<dbReference type="PANTHER" id="PTHR13317:SF4">
    <property type="entry name" value="TRANSMEMBRANE ANTERIOR POSTERIOR TRANSFORMATION PROTEIN 1 HOMOLOG"/>
    <property type="match status" value="1"/>
</dbReference>
<keyword evidence="8" id="KW-1185">Reference proteome</keyword>
<evidence type="ECO:0000256" key="5">
    <source>
        <dbReference type="ARBA" id="ARBA00023136"/>
    </source>
</evidence>
<feature type="transmembrane region" description="Helical" evidence="6">
    <location>
        <begin position="87"/>
        <end position="111"/>
    </location>
</feature>
<dbReference type="Proteomes" id="UP000501346">
    <property type="component" value="Chromosome ScV"/>
</dbReference>
<dbReference type="EMBL" id="CP048986">
    <property type="protein sequence ID" value="QID79231.1"/>
    <property type="molecule type" value="Genomic_DNA"/>
</dbReference>
<feature type="transmembrane region" description="Helical" evidence="6">
    <location>
        <begin position="392"/>
        <end position="411"/>
    </location>
</feature>
<comment type="subcellular location">
    <subcellularLocation>
        <location evidence="1">Membrane</location>
        <topology evidence="1">Multi-pass membrane protein</topology>
    </subcellularLocation>
</comment>
<evidence type="ECO:0000313" key="8">
    <source>
        <dbReference type="Proteomes" id="UP000501346"/>
    </source>
</evidence>
<dbReference type="InterPro" id="IPR008010">
    <property type="entry name" value="Tatp1"/>
</dbReference>
<proteinExistence type="inferred from homology"/>
<keyword evidence="5 6" id="KW-0472">Membrane</keyword>
<evidence type="ECO:0000256" key="1">
    <source>
        <dbReference type="ARBA" id="ARBA00004141"/>
    </source>
</evidence>
<feature type="transmembrane region" description="Helical" evidence="6">
    <location>
        <begin position="223"/>
        <end position="245"/>
    </location>
</feature>
<reference evidence="7 8" key="1">
    <citation type="journal article" date="2019" name="BMC Genomics">
        <title>Chromosome level assembly and comparative genome analysis confirm lager-brewing yeasts originated from a single hybridization.</title>
        <authorList>
            <person name="Salazar A.N."/>
            <person name="Gorter de Vries A.R."/>
            <person name="van den Broek M."/>
            <person name="Brouwers N."/>
            <person name="de la Torre Cortes P."/>
            <person name="Kuijpers N.G.A."/>
            <person name="Daran J.G."/>
            <person name="Abeel T."/>
        </authorList>
    </citation>
    <scope>NUCLEOTIDE SEQUENCE [LARGE SCALE GENOMIC DNA]</scope>
    <source>
        <strain evidence="7 8">CBS 1483</strain>
    </source>
</reference>
<gene>
    <name evidence="7" type="primary">EMP65_1</name>
    <name evidence="7" type="ORF">GRS66_001479</name>
</gene>
<sequence>MQHKDTAVAKDTAKKRLLRRNSAPSAIHIISRLDKKWSFLWNTIDRHNIVEEQDESSAAKSEEEHEDDYELEQLLNMIRIPMFLEKFMLFALLTSLDCFLYYFTVLPIRLIKGYVKQFKSYRQHYRLQQRSGHKNKISFRYRITSREYKERCMIFIIVISSILLSKLDTSKLYHRIKRQSTMKLYMLFSVLEMADKMLASLGQSLLTVMLSRKNSERILLHKCLLVSMSLTYVTIHGYVLVYQAISLNIAVNSYSNALLTLLLSMQFAEIKSSVLKKFDKEGFFQIAIADVVERFKLTLLLSITGLRNLQSWSSSLSNTSINFWSPRSTLSIVINILCGPMVSVVGSEVLVDWAKHAYITKFNRIRPQIYDKFYYIIYKDYSTRTHKLEDRLGLPLPAFVVLFIVMVRPTLFKSSEPSYLPSLFRILFMGASVFLLALLAKFTLDLILIKWSKRIEQRFRDQALNTVVTEEEYVPGLLSGGMGKVDVSTRIALHSDYNKENRIETESVSPMRKRKTTLTAECTPPSLNDIRRQKDSKNPRSLENVARYKMVSKRIW</sequence>
<feature type="transmembrane region" description="Helical" evidence="6">
    <location>
        <begin position="423"/>
        <end position="449"/>
    </location>
</feature>
<evidence type="ECO:0000256" key="2">
    <source>
        <dbReference type="ARBA" id="ARBA00008803"/>
    </source>
</evidence>
<dbReference type="PANTHER" id="PTHR13317">
    <property type="entry name" value="TRANSMEMBRANE ANTERIOR POSTERIOR TRANSFORMATION PROTEIN 1 HOMOLOG"/>
    <property type="match status" value="1"/>
</dbReference>
<evidence type="ECO:0000256" key="6">
    <source>
        <dbReference type="SAM" id="Phobius"/>
    </source>
</evidence>
<protein>
    <submittedName>
        <fullName evidence="7">Unfolded protein response protein</fullName>
    </submittedName>
</protein>
<evidence type="ECO:0000256" key="4">
    <source>
        <dbReference type="ARBA" id="ARBA00022989"/>
    </source>
</evidence>
<evidence type="ECO:0000313" key="7">
    <source>
        <dbReference type="EMBL" id="QID79231.1"/>
    </source>
</evidence>